<accession>A0A1Q5SRN1</accession>
<proteinExistence type="predicted"/>
<dbReference type="Proteomes" id="UP000186955">
    <property type="component" value="Unassembled WGS sequence"/>
</dbReference>
<organism evidence="1 2">
    <name type="scientific">Penicillium subrubescens</name>
    <dbReference type="NCBI Taxonomy" id="1316194"/>
    <lineage>
        <taxon>Eukaryota</taxon>
        <taxon>Fungi</taxon>
        <taxon>Dikarya</taxon>
        <taxon>Ascomycota</taxon>
        <taxon>Pezizomycotina</taxon>
        <taxon>Eurotiomycetes</taxon>
        <taxon>Eurotiomycetidae</taxon>
        <taxon>Eurotiales</taxon>
        <taxon>Aspergillaceae</taxon>
        <taxon>Penicillium</taxon>
    </lineage>
</organism>
<keyword evidence="2" id="KW-1185">Reference proteome</keyword>
<evidence type="ECO:0008006" key="3">
    <source>
        <dbReference type="Google" id="ProtNLM"/>
    </source>
</evidence>
<evidence type="ECO:0000313" key="1">
    <source>
        <dbReference type="EMBL" id="OKO90586.1"/>
    </source>
</evidence>
<comment type="caution">
    <text evidence="1">The sequence shown here is derived from an EMBL/GenBank/DDBJ whole genome shotgun (WGS) entry which is preliminary data.</text>
</comment>
<protein>
    <recommendedName>
        <fullName evidence="3">hAT-like transposase RNase-H fold domain-containing protein</fullName>
    </recommendedName>
</protein>
<reference evidence="1 2" key="1">
    <citation type="submission" date="2016-10" db="EMBL/GenBank/DDBJ databases">
        <title>Genome sequence of the ascomycete fungus Penicillium subrubescens.</title>
        <authorList>
            <person name="De Vries R.P."/>
            <person name="Peng M."/>
            <person name="Dilokpimol A."/>
            <person name="Hilden K."/>
            <person name="Makela M.R."/>
            <person name="Grigoriev I."/>
            <person name="Riley R."/>
            <person name="Granchi Z."/>
        </authorList>
    </citation>
    <scope>NUCLEOTIDE SEQUENCE [LARGE SCALE GENOMIC DNA]</scope>
    <source>
        <strain evidence="1 2">CBS 132785</strain>
    </source>
</reference>
<dbReference type="AlphaFoldDB" id="A0A1Q5SRN1"/>
<name>A0A1Q5SRN1_9EURO</name>
<dbReference type="EMBL" id="MNBE01000757">
    <property type="protein sequence ID" value="OKO90586.1"/>
    <property type="molecule type" value="Genomic_DNA"/>
</dbReference>
<evidence type="ECO:0000313" key="2">
    <source>
        <dbReference type="Proteomes" id="UP000186955"/>
    </source>
</evidence>
<sequence>MLQALQLAQKKLSKYYSATDNSPYGTTYALATILCPSKKLRYFDNEDWRGGDIDFMKQYQEAFRTEFATYQKQAQKEAQQPDVLETINDAEDEELASFAIRNKPNSLLLRSIANKMKLHDISQRG</sequence>
<gene>
    <name evidence="1" type="ORF">PENSUB_13303</name>
</gene>